<dbReference type="Proteomes" id="UP001177003">
    <property type="component" value="Chromosome 9"/>
</dbReference>
<name>A0AA36A402_LACSI</name>
<accession>A0AA36A402</accession>
<organism evidence="1 2">
    <name type="scientific">Lactuca saligna</name>
    <name type="common">Willowleaf lettuce</name>
    <dbReference type="NCBI Taxonomy" id="75948"/>
    <lineage>
        <taxon>Eukaryota</taxon>
        <taxon>Viridiplantae</taxon>
        <taxon>Streptophyta</taxon>
        <taxon>Embryophyta</taxon>
        <taxon>Tracheophyta</taxon>
        <taxon>Spermatophyta</taxon>
        <taxon>Magnoliopsida</taxon>
        <taxon>eudicotyledons</taxon>
        <taxon>Gunneridae</taxon>
        <taxon>Pentapetalae</taxon>
        <taxon>asterids</taxon>
        <taxon>campanulids</taxon>
        <taxon>Asterales</taxon>
        <taxon>Asteraceae</taxon>
        <taxon>Cichorioideae</taxon>
        <taxon>Cichorieae</taxon>
        <taxon>Lactucinae</taxon>
        <taxon>Lactuca</taxon>
    </lineage>
</organism>
<evidence type="ECO:0000313" key="2">
    <source>
        <dbReference type="Proteomes" id="UP001177003"/>
    </source>
</evidence>
<dbReference type="EMBL" id="OX465085">
    <property type="protein sequence ID" value="CAI9303062.1"/>
    <property type="molecule type" value="Genomic_DNA"/>
</dbReference>
<protein>
    <submittedName>
        <fullName evidence="1">Uncharacterized protein</fullName>
    </submittedName>
</protein>
<gene>
    <name evidence="1" type="ORF">LSALG_LOCUS41522</name>
</gene>
<sequence length="187" mass="20311">MTDLKLGVLDLKANAPDLKVNTSDLKVAATNLKIVVAPIYTVVMTDLKSGVLDLKANAPDLKGAPVSDFDGTTIVVFHGGYGISNRYEIWAVKLSTSFHGEQLNNLIHSFERRLLCVFQVGFISGSISIANARNFALHKALWKIRGTLLNNQVCAPLSALIRGASLEDARHLAHNCDRLHQEGGTHV</sequence>
<evidence type="ECO:0000313" key="1">
    <source>
        <dbReference type="EMBL" id="CAI9303062.1"/>
    </source>
</evidence>
<proteinExistence type="predicted"/>
<reference evidence="1" key="1">
    <citation type="submission" date="2023-04" db="EMBL/GenBank/DDBJ databases">
        <authorList>
            <person name="Vijverberg K."/>
            <person name="Xiong W."/>
            <person name="Schranz E."/>
        </authorList>
    </citation>
    <scope>NUCLEOTIDE SEQUENCE</scope>
</reference>
<dbReference type="AlphaFoldDB" id="A0AA36A402"/>
<keyword evidence="2" id="KW-1185">Reference proteome</keyword>